<dbReference type="EMBL" id="JH725301">
    <property type="protein sequence ID" value="EJP60698.1"/>
    <property type="molecule type" value="Genomic_DNA"/>
</dbReference>
<dbReference type="HOGENOM" id="CLU_089012_0_0_1"/>
<reference evidence="2 3" key="1">
    <citation type="journal article" date="2012" name="Sci. Rep.">
        <title>Genomic perspectives on the evolution of fungal entomopathogenicity in Beauveria bassiana.</title>
        <authorList>
            <person name="Xiao G."/>
            <person name="Ying S.H."/>
            <person name="Zheng P."/>
            <person name="Wang Z.L."/>
            <person name="Zhang S."/>
            <person name="Xie X.Q."/>
            <person name="Shang Y."/>
            <person name="St Leger R.J."/>
            <person name="Zhao G.P."/>
            <person name="Wang C."/>
            <person name="Feng M.G."/>
        </authorList>
    </citation>
    <scope>NUCLEOTIDE SEQUENCE [LARGE SCALE GENOMIC DNA]</scope>
    <source>
        <strain evidence="2 3">ARSEF 2860</strain>
    </source>
</reference>
<feature type="region of interest" description="Disordered" evidence="1">
    <location>
        <begin position="1"/>
        <end position="40"/>
    </location>
</feature>
<sequence>MSQSSDFGATNSVSPSPVTPGPLTPAPSTPGRPHRLRLAPVDETKIGCSETSVAIRGLNEAMIQKSWAWTYGFDIERGSDWRWVCRVCIERNRPKASNVISIGTHNAERHLRDHHKILDNSGKRFAPKTRKKPSTGYQTITNAFNLILIIRLSRMAMDFMTGRR</sequence>
<protein>
    <submittedName>
        <fullName evidence="2">Restless-like transposase</fullName>
    </submittedName>
</protein>
<dbReference type="AlphaFoldDB" id="J5J171"/>
<evidence type="ECO:0000313" key="2">
    <source>
        <dbReference type="EMBL" id="EJP60698.1"/>
    </source>
</evidence>
<dbReference type="GeneID" id="19893367"/>
<organism evidence="2 3">
    <name type="scientific">Beauveria bassiana (strain ARSEF 2860)</name>
    <name type="common">White muscardine disease fungus</name>
    <name type="synonym">Tritirachium shiotae</name>
    <dbReference type="NCBI Taxonomy" id="655819"/>
    <lineage>
        <taxon>Eukaryota</taxon>
        <taxon>Fungi</taxon>
        <taxon>Dikarya</taxon>
        <taxon>Ascomycota</taxon>
        <taxon>Pezizomycotina</taxon>
        <taxon>Sordariomycetes</taxon>
        <taxon>Hypocreomycetidae</taxon>
        <taxon>Hypocreales</taxon>
        <taxon>Cordycipitaceae</taxon>
        <taxon>Beauveria</taxon>
    </lineage>
</organism>
<dbReference type="InParanoid" id="J5J171"/>
<proteinExistence type="predicted"/>
<name>J5J171_BEAB2</name>
<evidence type="ECO:0000256" key="1">
    <source>
        <dbReference type="SAM" id="MobiDB-lite"/>
    </source>
</evidence>
<keyword evidence="3" id="KW-1185">Reference proteome</keyword>
<feature type="compositionally biased region" description="Pro residues" evidence="1">
    <location>
        <begin position="17"/>
        <end position="30"/>
    </location>
</feature>
<feature type="compositionally biased region" description="Polar residues" evidence="1">
    <location>
        <begin position="1"/>
        <end position="16"/>
    </location>
</feature>
<gene>
    <name evidence="2" type="ORF">BBA_10355</name>
</gene>
<evidence type="ECO:0000313" key="3">
    <source>
        <dbReference type="Proteomes" id="UP000002762"/>
    </source>
</evidence>
<dbReference type="RefSeq" id="XP_008603674.1">
    <property type="nucleotide sequence ID" value="XM_008605452.1"/>
</dbReference>
<dbReference type="Proteomes" id="UP000002762">
    <property type="component" value="Unassembled WGS sequence"/>
</dbReference>
<accession>J5J171</accession>